<reference evidence="3 4" key="1">
    <citation type="submission" date="2021-08" db="EMBL/GenBank/DDBJ databases">
        <title>Novel members of of the genus Stenotrophomonas from differernt environment.</title>
        <authorList>
            <person name="Deng Y."/>
        </authorList>
    </citation>
    <scope>NUCLEOTIDE SEQUENCE [LARGE SCALE GENOMIC DNA]</scope>
    <source>
        <strain evidence="3 4">CPCC 101365</strain>
    </source>
</reference>
<organism evidence="3 4">
    <name type="scientific">Stenotrophomonas mori</name>
    <dbReference type="NCBI Taxonomy" id="2871096"/>
    <lineage>
        <taxon>Bacteria</taxon>
        <taxon>Pseudomonadati</taxon>
        <taxon>Pseudomonadota</taxon>
        <taxon>Gammaproteobacteria</taxon>
        <taxon>Lysobacterales</taxon>
        <taxon>Lysobacteraceae</taxon>
        <taxon>Stenotrophomonas</taxon>
    </lineage>
</organism>
<dbReference type="InterPro" id="IPR018228">
    <property type="entry name" value="DNase_TatD-rel_CS"/>
</dbReference>
<dbReference type="InterPro" id="IPR032466">
    <property type="entry name" value="Metal_Hydrolase"/>
</dbReference>
<sequence>MQLVDSHCHLDAPRFDPDRGAVLERAAAAGVAALVVPAVTAASWPALRQACALPGPLLRRPAYGLHPMFLAEHRPEHLQALGDWLERERPCAVGECGLDFFVEGLDADVQRRYFLAQLQLARDLGLPVIVHARRALDEVIHTLRRVGGLSGVVHSFSGSQEQARQLWDSGFLLGLGGPVTYPRANRLRTLAARMPLDYLLLETDAPDQPDSAIRGQRNAPERLPVIASVIAGLRGQPLDEVAAQTTRNAQRLFGLPAL</sequence>
<dbReference type="Gene3D" id="3.20.20.140">
    <property type="entry name" value="Metal-dependent hydrolases"/>
    <property type="match status" value="1"/>
</dbReference>
<dbReference type="PIRSF" id="PIRSF005902">
    <property type="entry name" value="DNase_TatD"/>
    <property type="match status" value="1"/>
</dbReference>
<dbReference type="InterPro" id="IPR001130">
    <property type="entry name" value="TatD-like"/>
</dbReference>
<protein>
    <submittedName>
        <fullName evidence="3">TatD family hydrolase</fullName>
    </submittedName>
</protein>
<dbReference type="SUPFAM" id="SSF51556">
    <property type="entry name" value="Metallo-dependent hydrolases"/>
    <property type="match status" value="1"/>
</dbReference>
<evidence type="ECO:0000256" key="1">
    <source>
        <dbReference type="ARBA" id="ARBA00009275"/>
    </source>
</evidence>
<comment type="caution">
    <text evidence="3">The sequence shown here is derived from an EMBL/GenBank/DDBJ whole genome shotgun (WGS) entry which is preliminary data.</text>
</comment>
<dbReference type="PANTHER" id="PTHR46124:SF3">
    <property type="entry name" value="HYDROLASE"/>
    <property type="match status" value="1"/>
</dbReference>
<keyword evidence="4" id="KW-1185">Reference proteome</keyword>
<proteinExistence type="inferred from homology"/>
<dbReference type="EMBL" id="JAIKTS010000001">
    <property type="protein sequence ID" value="MCL7713807.1"/>
    <property type="molecule type" value="Genomic_DNA"/>
</dbReference>
<dbReference type="PROSITE" id="PS01090">
    <property type="entry name" value="TATD_2"/>
    <property type="match status" value="1"/>
</dbReference>
<evidence type="ECO:0000256" key="2">
    <source>
        <dbReference type="ARBA" id="ARBA00022801"/>
    </source>
</evidence>
<evidence type="ECO:0000313" key="4">
    <source>
        <dbReference type="Proteomes" id="UP001431235"/>
    </source>
</evidence>
<dbReference type="Pfam" id="PF01026">
    <property type="entry name" value="TatD_DNase"/>
    <property type="match status" value="1"/>
</dbReference>
<evidence type="ECO:0000313" key="3">
    <source>
        <dbReference type="EMBL" id="MCL7713807.1"/>
    </source>
</evidence>
<gene>
    <name evidence="3" type="ORF">K5L01_03905</name>
</gene>
<dbReference type="PROSITE" id="PS01091">
    <property type="entry name" value="TATD_3"/>
    <property type="match status" value="1"/>
</dbReference>
<comment type="similarity">
    <text evidence="1">Belongs to the metallo-dependent hydrolases superfamily. TatD-type hydrolase family.</text>
</comment>
<name>A0ABT0SER8_9GAMM</name>
<dbReference type="PANTHER" id="PTHR46124">
    <property type="entry name" value="D-AMINOACYL-TRNA DEACYLASE"/>
    <property type="match status" value="1"/>
</dbReference>
<dbReference type="Proteomes" id="UP001431235">
    <property type="component" value="Unassembled WGS sequence"/>
</dbReference>
<dbReference type="RefSeq" id="WP_250062115.1">
    <property type="nucleotide sequence ID" value="NZ_JAIKTS010000001.1"/>
</dbReference>
<dbReference type="PROSITE" id="PS01137">
    <property type="entry name" value="TATD_1"/>
    <property type="match status" value="1"/>
</dbReference>
<accession>A0ABT0SER8</accession>
<keyword evidence="2 3" id="KW-0378">Hydrolase</keyword>
<dbReference type="GO" id="GO:0016787">
    <property type="term" value="F:hydrolase activity"/>
    <property type="evidence" value="ECO:0007669"/>
    <property type="project" value="UniProtKB-KW"/>
</dbReference>
<dbReference type="CDD" id="cd01310">
    <property type="entry name" value="TatD_DNAse"/>
    <property type="match status" value="1"/>
</dbReference>